<dbReference type="EMBL" id="AP022560">
    <property type="protein sequence ID" value="BBX04625.1"/>
    <property type="molecule type" value="Genomic_DNA"/>
</dbReference>
<dbReference type="AlphaFoldDB" id="A0AAD1HH09"/>
<proteinExistence type="predicted"/>
<evidence type="ECO:0000313" key="2">
    <source>
        <dbReference type="Proteomes" id="UP000466681"/>
    </source>
</evidence>
<keyword evidence="2" id="KW-1185">Reference proteome</keyword>
<dbReference type="KEGG" id="mmor:MMOR_55610"/>
<organism evidence="1 2">
    <name type="scientific">Mycolicibacterium moriokaense</name>
    <dbReference type="NCBI Taxonomy" id="39691"/>
    <lineage>
        <taxon>Bacteria</taxon>
        <taxon>Bacillati</taxon>
        <taxon>Actinomycetota</taxon>
        <taxon>Actinomycetes</taxon>
        <taxon>Mycobacteriales</taxon>
        <taxon>Mycobacteriaceae</taxon>
        <taxon>Mycolicibacterium</taxon>
    </lineage>
</organism>
<reference evidence="1 2" key="1">
    <citation type="journal article" date="2019" name="Emerg. Microbes Infect.">
        <title>Comprehensive subspecies identification of 175 nontuberculous mycobacteria species based on 7547 genomic profiles.</title>
        <authorList>
            <person name="Matsumoto Y."/>
            <person name="Kinjo T."/>
            <person name="Motooka D."/>
            <person name="Nabeya D."/>
            <person name="Jung N."/>
            <person name="Uechi K."/>
            <person name="Horii T."/>
            <person name="Iida T."/>
            <person name="Fujita J."/>
            <person name="Nakamura S."/>
        </authorList>
    </citation>
    <scope>NUCLEOTIDE SEQUENCE [LARGE SCALE GENOMIC DNA]</scope>
    <source>
        <strain evidence="1 2">JCM 6375</strain>
    </source>
</reference>
<evidence type="ECO:0000313" key="1">
    <source>
        <dbReference type="EMBL" id="BBX04625.1"/>
    </source>
</evidence>
<sequence>MLCLRPREHVRESVVGAVGVELVVEEVVAAAGGVVHQLADGGLRFGWTEDGLAAVEAVKDLELAELGDVDATGASRSTRPYSTSWSAAVVATALVMDALRNMESGRASPAAPS</sequence>
<dbReference type="Proteomes" id="UP000466681">
    <property type="component" value="Chromosome"/>
</dbReference>
<gene>
    <name evidence="1" type="ORF">MMOR_55610</name>
</gene>
<accession>A0AAD1HH09</accession>
<name>A0AAD1HH09_9MYCO</name>
<protein>
    <submittedName>
        <fullName evidence="1">Uncharacterized protein</fullName>
    </submittedName>
</protein>